<comment type="similarity">
    <text evidence="5">Belongs to the ABC-2 integral membrane protein family.</text>
</comment>
<evidence type="ECO:0000256" key="5">
    <source>
        <dbReference type="RuleBase" id="RU361157"/>
    </source>
</evidence>
<dbReference type="PRINTS" id="PR00164">
    <property type="entry name" value="ABC2TRNSPORT"/>
</dbReference>
<sequence>MMTFISDTFTLAGRLIKHNLRSLDTIITVVLMPIALLLLMVYIFGGAIQIDGISHAQYVNYVLPGILLMTVATGSAYTALRINMDKTSGMFDRFKTLPISKSAVLNGQAVASVVFMMTSTLIVLAVGFIVGFRSDASLGEWLLVLLLLIGFAIAVTWLSVPFALAANSIDGASAFSYLVLLLLFISSAFVPVTGMPKFVRIFAENQPMTHVIQALRQLLAAQPIGDHGWIALAWLVGITIVSYLLGTRIYRHA</sequence>
<proteinExistence type="inferred from homology"/>
<dbReference type="InterPro" id="IPR047817">
    <property type="entry name" value="ABC2_TM_bact-type"/>
</dbReference>
<dbReference type="InterPro" id="IPR013525">
    <property type="entry name" value="ABC2_TM"/>
</dbReference>
<feature type="transmembrane region" description="Helical" evidence="5">
    <location>
        <begin position="26"/>
        <end position="50"/>
    </location>
</feature>
<dbReference type="EMBL" id="CP042392">
    <property type="protein sequence ID" value="QEA54335.1"/>
    <property type="molecule type" value="Genomic_DNA"/>
</dbReference>
<dbReference type="Proteomes" id="UP000321772">
    <property type="component" value="Chromosome"/>
</dbReference>
<dbReference type="GO" id="GO:0140359">
    <property type="term" value="F:ABC-type transporter activity"/>
    <property type="evidence" value="ECO:0007669"/>
    <property type="project" value="InterPro"/>
</dbReference>
<dbReference type="PANTHER" id="PTHR43229:SF2">
    <property type="entry name" value="NODULATION PROTEIN J"/>
    <property type="match status" value="1"/>
</dbReference>
<organism evidence="7 8">
    <name type="scientific">Loigolactobacillus coryniformis</name>
    <dbReference type="NCBI Taxonomy" id="1610"/>
    <lineage>
        <taxon>Bacteria</taxon>
        <taxon>Bacillati</taxon>
        <taxon>Bacillota</taxon>
        <taxon>Bacilli</taxon>
        <taxon>Lactobacillales</taxon>
        <taxon>Lactobacillaceae</taxon>
        <taxon>Loigolactobacillus</taxon>
    </lineage>
</organism>
<dbReference type="AlphaFoldDB" id="A0A5B8TKA9"/>
<keyword evidence="5" id="KW-1003">Cell membrane</keyword>
<evidence type="ECO:0000313" key="8">
    <source>
        <dbReference type="Proteomes" id="UP000321772"/>
    </source>
</evidence>
<dbReference type="PIRSF" id="PIRSF006648">
    <property type="entry name" value="DrrB"/>
    <property type="match status" value="1"/>
</dbReference>
<feature type="transmembrane region" description="Helical" evidence="5">
    <location>
        <begin position="103"/>
        <end position="129"/>
    </location>
</feature>
<feature type="transmembrane region" description="Helical" evidence="5">
    <location>
        <begin position="141"/>
        <end position="162"/>
    </location>
</feature>
<evidence type="ECO:0000256" key="2">
    <source>
        <dbReference type="ARBA" id="ARBA00022692"/>
    </source>
</evidence>
<keyword evidence="3 5" id="KW-1133">Transmembrane helix</keyword>
<feature type="transmembrane region" description="Helical" evidence="5">
    <location>
        <begin position="228"/>
        <end position="246"/>
    </location>
</feature>
<protein>
    <recommendedName>
        <fullName evidence="5">Transport permease protein</fullName>
    </recommendedName>
</protein>
<keyword evidence="2 5" id="KW-0812">Transmembrane</keyword>
<dbReference type="PANTHER" id="PTHR43229">
    <property type="entry name" value="NODULATION PROTEIN J"/>
    <property type="match status" value="1"/>
</dbReference>
<accession>A0A5B8TKA9</accession>
<reference evidence="7 8" key="1">
    <citation type="submission" date="2019-06" db="EMBL/GenBank/DDBJ databases">
        <title>Genome analyses of bacteria isolated from kimchi.</title>
        <authorList>
            <person name="Lee S."/>
            <person name="Ahn S."/>
            <person name="Roh S."/>
        </authorList>
    </citation>
    <scope>NUCLEOTIDE SEQUENCE [LARGE SCALE GENOMIC DNA]</scope>
    <source>
        <strain evidence="7 8">CBA3616</strain>
    </source>
</reference>
<evidence type="ECO:0000256" key="3">
    <source>
        <dbReference type="ARBA" id="ARBA00022989"/>
    </source>
</evidence>
<keyword evidence="4 5" id="KW-0472">Membrane</keyword>
<evidence type="ECO:0000259" key="6">
    <source>
        <dbReference type="PROSITE" id="PS51012"/>
    </source>
</evidence>
<dbReference type="Pfam" id="PF01061">
    <property type="entry name" value="ABC2_membrane"/>
    <property type="match status" value="1"/>
</dbReference>
<evidence type="ECO:0000256" key="4">
    <source>
        <dbReference type="ARBA" id="ARBA00023136"/>
    </source>
</evidence>
<name>A0A5B8TKA9_9LACO</name>
<keyword evidence="5" id="KW-0813">Transport</keyword>
<feature type="transmembrane region" description="Helical" evidence="5">
    <location>
        <begin position="62"/>
        <end position="82"/>
    </location>
</feature>
<evidence type="ECO:0000313" key="7">
    <source>
        <dbReference type="EMBL" id="QEA54335.1"/>
    </source>
</evidence>
<evidence type="ECO:0000256" key="1">
    <source>
        <dbReference type="ARBA" id="ARBA00004141"/>
    </source>
</evidence>
<dbReference type="InterPro" id="IPR000412">
    <property type="entry name" value="ABC_2_transport"/>
</dbReference>
<dbReference type="GO" id="GO:0043190">
    <property type="term" value="C:ATP-binding cassette (ABC) transporter complex"/>
    <property type="evidence" value="ECO:0007669"/>
    <property type="project" value="InterPro"/>
</dbReference>
<gene>
    <name evidence="7" type="ORF">FGL77_14230</name>
</gene>
<feature type="domain" description="ABC transmembrane type-2" evidence="6">
    <location>
        <begin position="24"/>
        <end position="253"/>
    </location>
</feature>
<comment type="subcellular location">
    <subcellularLocation>
        <location evidence="5">Cell membrane</location>
        <topology evidence="5">Multi-pass membrane protein</topology>
    </subcellularLocation>
    <subcellularLocation>
        <location evidence="1">Membrane</location>
        <topology evidence="1">Multi-pass membrane protein</topology>
    </subcellularLocation>
</comment>
<dbReference type="InterPro" id="IPR051784">
    <property type="entry name" value="Nod_factor_ABC_transporter"/>
</dbReference>
<feature type="transmembrane region" description="Helical" evidence="5">
    <location>
        <begin position="174"/>
        <end position="192"/>
    </location>
</feature>
<dbReference type="PROSITE" id="PS51012">
    <property type="entry name" value="ABC_TM2"/>
    <property type="match status" value="1"/>
</dbReference>